<dbReference type="Pfam" id="PF00400">
    <property type="entry name" value="WD40"/>
    <property type="match status" value="2"/>
</dbReference>
<evidence type="ECO:0000256" key="5">
    <source>
        <dbReference type="SAM" id="MobiDB-lite"/>
    </source>
</evidence>
<name>A0AAV4NQJ9_CAEEX</name>
<dbReference type="GO" id="GO:0005634">
    <property type="term" value="C:nucleus"/>
    <property type="evidence" value="ECO:0007669"/>
    <property type="project" value="TreeGrafter"/>
</dbReference>
<evidence type="ECO:0000256" key="4">
    <source>
        <dbReference type="PROSITE-ProRule" id="PRU00221"/>
    </source>
</evidence>
<dbReference type="PROSITE" id="PS50082">
    <property type="entry name" value="WD_REPEATS_2"/>
    <property type="match status" value="2"/>
</dbReference>
<evidence type="ECO:0000313" key="6">
    <source>
        <dbReference type="EMBL" id="GIX87082.1"/>
    </source>
</evidence>
<keyword evidence="7" id="KW-1185">Reference proteome</keyword>
<evidence type="ECO:0000256" key="3">
    <source>
        <dbReference type="ARBA" id="ARBA00022737"/>
    </source>
</evidence>
<dbReference type="InterPro" id="IPR019775">
    <property type="entry name" value="WD40_repeat_CS"/>
</dbReference>
<feature type="region of interest" description="Disordered" evidence="5">
    <location>
        <begin position="384"/>
        <end position="413"/>
    </location>
</feature>
<keyword evidence="2 4" id="KW-0853">WD repeat</keyword>
<dbReference type="SUPFAM" id="SSF50978">
    <property type="entry name" value="WD40 repeat-like"/>
    <property type="match status" value="1"/>
</dbReference>
<dbReference type="InterPro" id="IPR044285">
    <property type="entry name" value="PWP1"/>
</dbReference>
<feature type="compositionally biased region" description="Acidic residues" evidence="5">
    <location>
        <begin position="25"/>
        <end position="46"/>
    </location>
</feature>
<comment type="caution">
    <text evidence="6">The sequence shown here is derived from an EMBL/GenBank/DDBJ whole genome shotgun (WGS) entry which is preliminary data.</text>
</comment>
<evidence type="ECO:0000256" key="1">
    <source>
        <dbReference type="ARBA" id="ARBA00022553"/>
    </source>
</evidence>
<dbReference type="InterPro" id="IPR015943">
    <property type="entry name" value="WD40/YVTN_repeat-like_dom_sf"/>
</dbReference>
<feature type="repeat" description="WD" evidence="4">
    <location>
        <begin position="266"/>
        <end position="299"/>
    </location>
</feature>
<evidence type="ECO:0000313" key="7">
    <source>
        <dbReference type="Proteomes" id="UP001054945"/>
    </source>
</evidence>
<accession>A0AAV4NQJ9</accession>
<feature type="region of interest" description="Disordered" evidence="5">
    <location>
        <begin position="1"/>
        <end position="63"/>
    </location>
</feature>
<dbReference type="PROSITE" id="PS00678">
    <property type="entry name" value="WD_REPEATS_1"/>
    <property type="match status" value="1"/>
</dbReference>
<dbReference type="InterPro" id="IPR001680">
    <property type="entry name" value="WD40_rpt"/>
</dbReference>
<dbReference type="EMBL" id="BPLR01021201">
    <property type="protein sequence ID" value="GIX87082.1"/>
    <property type="molecule type" value="Genomic_DNA"/>
</dbReference>
<proteinExistence type="predicted"/>
<dbReference type="PANTHER" id="PTHR14091">
    <property type="entry name" value="PERIODIC TRYPTOPHAN PROTEIN 1"/>
    <property type="match status" value="1"/>
</dbReference>
<sequence>MLQLSPEELKQLIQETEQISGKIDDDTEDEGSQSDRDEENDDDEQLADSQNINIKEENTDERDIEAEYNMDTYDDDDGDQTNMGINSVAVFVDNKDDEYITKTDDESEGEKEELEDFMIKDSDNLLVVGHVEEDRAVLEIYVCNKEEDALYVHHDIVLSAYPLALEWLDFYGSNESPGNYIAIGDMSPVIKIFDLDVVDIIEPEYCLGEELKKKKKKEPKIECRGHEDAVISLSWNKHARNILASGSADSSIIIWDLEEQTILNKLIYHTGKVQALQWHPFESPFLLSGCTDGLIRVYDRRSHDAECKSWSVDGFVYSIDMRSNKIENVKAHNEGITGLDMTLKLKVGSIYIAKFAPDSSLTVAFGGNSPSNNLKVMDIAERIDGNDSEEDEKKSSKKVHETQSANGHLHQIKVSKQNRKKINLFI</sequence>
<reference evidence="6 7" key="1">
    <citation type="submission" date="2021-06" db="EMBL/GenBank/DDBJ databases">
        <title>Caerostris extrusa draft genome.</title>
        <authorList>
            <person name="Kono N."/>
            <person name="Arakawa K."/>
        </authorList>
    </citation>
    <scope>NUCLEOTIDE SEQUENCE [LARGE SCALE GENOMIC DNA]</scope>
</reference>
<dbReference type="InterPro" id="IPR036322">
    <property type="entry name" value="WD40_repeat_dom_sf"/>
</dbReference>
<organism evidence="6 7">
    <name type="scientific">Caerostris extrusa</name>
    <name type="common">Bark spider</name>
    <name type="synonym">Caerostris bankana</name>
    <dbReference type="NCBI Taxonomy" id="172846"/>
    <lineage>
        <taxon>Eukaryota</taxon>
        <taxon>Metazoa</taxon>
        <taxon>Ecdysozoa</taxon>
        <taxon>Arthropoda</taxon>
        <taxon>Chelicerata</taxon>
        <taxon>Arachnida</taxon>
        <taxon>Araneae</taxon>
        <taxon>Araneomorphae</taxon>
        <taxon>Entelegynae</taxon>
        <taxon>Araneoidea</taxon>
        <taxon>Araneidae</taxon>
        <taxon>Caerostris</taxon>
    </lineage>
</organism>
<feature type="repeat" description="WD" evidence="4">
    <location>
        <begin position="223"/>
        <end position="265"/>
    </location>
</feature>
<evidence type="ECO:0000256" key="2">
    <source>
        <dbReference type="ARBA" id="ARBA00022574"/>
    </source>
</evidence>
<dbReference type="SMART" id="SM00320">
    <property type="entry name" value="WD40"/>
    <property type="match status" value="2"/>
</dbReference>
<dbReference type="GO" id="GO:0006364">
    <property type="term" value="P:rRNA processing"/>
    <property type="evidence" value="ECO:0007669"/>
    <property type="project" value="InterPro"/>
</dbReference>
<gene>
    <name evidence="6" type="primary">nclb</name>
    <name evidence="6" type="ORF">CEXT_162001</name>
</gene>
<dbReference type="PANTHER" id="PTHR14091:SF0">
    <property type="entry name" value="PERIODIC TRYPTOPHAN PROTEIN 1 HOMOLOG"/>
    <property type="match status" value="1"/>
</dbReference>
<dbReference type="Proteomes" id="UP001054945">
    <property type="component" value="Unassembled WGS sequence"/>
</dbReference>
<dbReference type="AlphaFoldDB" id="A0AAV4NQJ9"/>
<keyword evidence="1" id="KW-0597">Phosphoprotein</keyword>
<keyword evidence="3" id="KW-0677">Repeat</keyword>
<dbReference type="Gene3D" id="2.130.10.10">
    <property type="entry name" value="YVTN repeat-like/Quinoprotein amine dehydrogenase"/>
    <property type="match status" value="1"/>
</dbReference>
<dbReference type="PROSITE" id="PS50294">
    <property type="entry name" value="WD_REPEATS_REGION"/>
    <property type="match status" value="1"/>
</dbReference>
<protein>
    <submittedName>
        <fullName evidence="6">Periodic tryptophan protein 1 homolog</fullName>
    </submittedName>
</protein>
<feature type="compositionally biased region" description="Basic and acidic residues" evidence="5">
    <location>
        <begin position="384"/>
        <end position="401"/>
    </location>
</feature>